<protein>
    <submittedName>
        <fullName evidence="1">Uncharacterized protein</fullName>
    </submittedName>
</protein>
<dbReference type="Proteomes" id="UP000030745">
    <property type="component" value="Unassembled WGS sequence"/>
</dbReference>
<accession>A0A067C442</accession>
<dbReference type="VEuPathDB" id="FungiDB:SPRG_09097"/>
<dbReference type="AlphaFoldDB" id="A0A067C442"/>
<dbReference type="GeneID" id="24131293"/>
<gene>
    <name evidence="1" type="ORF">SPRG_09097</name>
</gene>
<proteinExistence type="predicted"/>
<sequence length="128" mass="13985">MATLRLAATELADASAAAFAAKGLDVIRLRPGGDPWRIERSALDPLLTDSLEQDALNKMEDSKHTSIYYRGNTLQVRTCLVHGVRVNNVALGTHCNMSRASSIAPSVANGACAAQWRPRRDSRLAPWW</sequence>
<dbReference type="KEGG" id="spar:SPRG_09097"/>
<dbReference type="RefSeq" id="XP_012203928.1">
    <property type="nucleotide sequence ID" value="XM_012348538.1"/>
</dbReference>
<evidence type="ECO:0000313" key="2">
    <source>
        <dbReference type="Proteomes" id="UP000030745"/>
    </source>
</evidence>
<name>A0A067C442_SAPPC</name>
<organism evidence="1 2">
    <name type="scientific">Saprolegnia parasitica (strain CBS 223.65)</name>
    <dbReference type="NCBI Taxonomy" id="695850"/>
    <lineage>
        <taxon>Eukaryota</taxon>
        <taxon>Sar</taxon>
        <taxon>Stramenopiles</taxon>
        <taxon>Oomycota</taxon>
        <taxon>Saprolegniomycetes</taxon>
        <taxon>Saprolegniales</taxon>
        <taxon>Saprolegniaceae</taxon>
        <taxon>Saprolegnia</taxon>
    </lineage>
</organism>
<keyword evidence="2" id="KW-1185">Reference proteome</keyword>
<reference evidence="1 2" key="1">
    <citation type="journal article" date="2013" name="PLoS Genet.">
        <title>Distinctive expansion of potential virulence genes in the genome of the oomycete fish pathogen Saprolegnia parasitica.</title>
        <authorList>
            <person name="Jiang R.H."/>
            <person name="de Bruijn I."/>
            <person name="Haas B.J."/>
            <person name="Belmonte R."/>
            <person name="Lobach L."/>
            <person name="Christie J."/>
            <person name="van den Ackerveken G."/>
            <person name="Bottin A."/>
            <person name="Bulone V."/>
            <person name="Diaz-Moreno S.M."/>
            <person name="Dumas B."/>
            <person name="Fan L."/>
            <person name="Gaulin E."/>
            <person name="Govers F."/>
            <person name="Grenville-Briggs L.J."/>
            <person name="Horner N.R."/>
            <person name="Levin J.Z."/>
            <person name="Mammella M."/>
            <person name="Meijer H.J."/>
            <person name="Morris P."/>
            <person name="Nusbaum C."/>
            <person name="Oome S."/>
            <person name="Phillips A.J."/>
            <person name="van Rooyen D."/>
            <person name="Rzeszutek E."/>
            <person name="Saraiva M."/>
            <person name="Secombes C.J."/>
            <person name="Seidl M.F."/>
            <person name="Snel B."/>
            <person name="Stassen J.H."/>
            <person name="Sykes S."/>
            <person name="Tripathy S."/>
            <person name="van den Berg H."/>
            <person name="Vega-Arreguin J.C."/>
            <person name="Wawra S."/>
            <person name="Young S.K."/>
            <person name="Zeng Q."/>
            <person name="Dieguez-Uribeondo J."/>
            <person name="Russ C."/>
            <person name="Tyler B.M."/>
            <person name="van West P."/>
        </authorList>
    </citation>
    <scope>NUCLEOTIDE SEQUENCE [LARGE SCALE GENOMIC DNA]</scope>
    <source>
        <strain evidence="1 2">CBS 223.65</strain>
    </source>
</reference>
<evidence type="ECO:0000313" key="1">
    <source>
        <dbReference type="EMBL" id="KDO25268.1"/>
    </source>
</evidence>
<dbReference type="EMBL" id="KK583233">
    <property type="protein sequence ID" value="KDO25268.1"/>
    <property type="molecule type" value="Genomic_DNA"/>
</dbReference>